<name>A0A0C3F9Z6_PILCF</name>
<gene>
    <name evidence="2" type="ORF">PILCRDRAFT_826310</name>
</gene>
<dbReference type="HOGENOM" id="CLU_1759510_0_0_1"/>
<proteinExistence type="predicted"/>
<keyword evidence="3" id="KW-1185">Reference proteome</keyword>
<evidence type="ECO:0000256" key="1">
    <source>
        <dbReference type="SAM" id="Coils"/>
    </source>
</evidence>
<dbReference type="AlphaFoldDB" id="A0A0C3F9Z6"/>
<evidence type="ECO:0000313" key="2">
    <source>
        <dbReference type="EMBL" id="KIM76551.1"/>
    </source>
</evidence>
<sequence length="148" mass="15904">MSEMEQAVEVGTADVAASAIASTTKGKKLTLTMSVSYDDVEAILSSKLVPSPSPGDPPITSDTLLFNLCLAQTKYDEAEERRLRAEEERQLLANALSDAQKSLRYCICDQGRQAGSGAGLCPPIARLSRRASHAVLQPEAHQSPARLY</sequence>
<accession>A0A0C3F9Z6</accession>
<reference evidence="3" key="2">
    <citation type="submission" date="2015-01" db="EMBL/GenBank/DDBJ databases">
        <title>Evolutionary Origins and Diversification of the Mycorrhizal Mutualists.</title>
        <authorList>
            <consortium name="DOE Joint Genome Institute"/>
            <consortium name="Mycorrhizal Genomics Consortium"/>
            <person name="Kohler A."/>
            <person name="Kuo A."/>
            <person name="Nagy L.G."/>
            <person name="Floudas D."/>
            <person name="Copeland A."/>
            <person name="Barry K.W."/>
            <person name="Cichocki N."/>
            <person name="Veneault-Fourrey C."/>
            <person name="LaButti K."/>
            <person name="Lindquist E.A."/>
            <person name="Lipzen A."/>
            <person name="Lundell T."/>
            <person name="Morin E."/>
            <person name="Murat C."/>
            <person name="Riley R."/>
            <person name="Ohm R."/>
            <person name="Sun H."/>
            <person name="Tunlid A."/>
            <person name="Henrissat B."/>
            <person name="Grigoriev I.V."/>
            <person name="Hibbett D.S."/>
            <person name="Martin F."/>
        </authorList>
    </citation>
    <scope>NUCLEOTIDE SEQUENCE [LARGE SCALE GENOMIC DNA]</scope>
    <source>
        <strain evidence="3">F 1598</strain>
    </source>
</reference>
<protein>
    <submittedName>
        <fullName evidence="2">Uncharacterized protein</fullName>
    </submittedName>
</protein>
<dbReference type="InParanoid" id="A0A0C3F9Z6"/>
<feature type="coiled-coil region" evidence="1">
    <location>
        <begin position="75"/>
        <end position="102"/>
    </location>
</feature>
<organism evidence="2 3">
    <name type="scientific">Piloderma croceum (strain F 1598)</name>
    <dbReference type="NCBI Taxonomy" id="765440"/>
    <lineage>
        <taxon>Eukaryota</taxon>
        <taxon>Fungi</taxon>
        <taxon>Dikarya</taxon>
        <taxon>Basidiomycota</taxon>
        <taxon>Agaricomycotina</taxon>
        <taxon>Agaricomycetes</taxon>
        <taxon>Agaricomycetidae</taxon>
        <taxon>Atheliales</taxon>
        <taxon>Atheliaceae</taxon>
        <taxon>Piloderma</taxon>
    </lineage>
</organism>
<dbReference type="Proteomes" id="UP000054166">
    <property type="component" value="Unassembled WGS sequence"/>
</dbReference>
<reference evidence="2 3" key="1">
    <citation type="submission" date="2014-04" db="EMBL/GenBank/DDBJ databases">
        <authorList>
            <consortium name="DOE Joint Genome Institute"/>
            <person name="Kuo A."/>
            <person name="Tarkka M."/>
            <person name="Buscot F."/>
            <person name="Kohler A."/>
            <person name="Nagy L.G."/>
            <person name="Floudas D."/>
            <person name="Copeland A."/>
            <person name="Barry K.W."/>
            <person name="Cichocki N."/>
            <person name="Veneault-Fourrey C."/>
            <person name="LaButti K."/>
            <person name="Lindquist E.A."/>
            <person name="Lipzen A."/>
            <person name="Lundell T."/>
            <person name="Morin E."/>
            <person name="Murat C."/>
            <person name="Sun H."/>
            <person name="Tunlid A."/>
            <person name="Henrissat B."/>
            <person name="Grigoriev I.V."/>
            <person name="Hibbett D.S."/>
            <person name="Martin F."/>
            <person name="Nordberg H.P."/>
            <person name="Cantor M.N."/>
            <person name="Hua S.X."/>
        </authorList>
    </citation>
    <scope>NUCLEOTIDE SEQUENCE [LARGE SCALE GENOMIC DNA]</scope>
    <source>
        <strain evidence="2 3">F 1598</strain>
    </source>
</reference>
<keyword evidence="1" id="KW-0175">Coiled coil</keyword>
<evidence type="ECO:0000313" key="3">
    <source>
        <dbReference type="Proteomes" id="UP000054166"/>
    </source>
</evidence>
<dbReference type="EMBL" id="KN833034">
    <property type="protein sequence ID" value="KIM76551.1"/>
    <property type="molecule type" value="Genomic_DNA"/>
</dbReference>